<gene>
    <name evidence="2" type="ORF">QCA50_017180</name>
</gene>
<dbReference type="AlphaFoldDB" id="A0AAW0FL59"/>
<organism evidence="2 3">
    <name type="scientific">Cerrena zonata</name>
    <dbReference type="NCBI Taxonomy" id="2478898"/>
    <lineage>
        <taxon>Eukaryota</taxon>
        <taxon>Fungi</taxon>
        <taxon>Dikarya</taxon>
        <taxon>Basidiomycota</taxon>
        <taxon>Agaricomycotina</taxon>
        <taxon>Agaricomycetes</taxon>
        <taxon>Polyporales</taxon>
        <taxon>Cerrenaceae</taxon>
        <taxon>Cerrena</taxon>
    </lineage>
</organism>
<protein>
    <submittedName>
        <fullName evidence="2">Uncharacterized protein</fullName>
    </submittedName>
</protein>
<feature type="region of interest" description="Disordered" evidence="1">
    <location>
        <begin position="1"/>
        <end position="102"/>
    </location>
</feature>
<dbReference type="Proteomes" id="UP001385951">
    <property type="component" value="Unassembled WGS sequence"/>
</dbReference>
<feature type="compositionally biased region" description="Polar residues" evidence="1">
    <location>
        <begin position="31"/>
        <end position="50"/>
    </location>
</feature>
<feature type="compositionally biased region" description="Basic and acidic residues" evidence="1">
    <location>
        <begin position="13"/>
        <end position="29"/>
    </location>
</feature>
<reference evidence="2 3" key="1">
    <citation type="submission" date="2022-09" db="EMBL/GenBank/DDBJ databases">
        <authorList>
            <person name="Palmer J.M."/>
        </authorList>
    </citation>
    <scope>NUCLEOTIDE SEQUENCE [LARGE SCALE GENOMIC DNA]</scope>
    <source>
        <strain evidence="2 3">DSM 7382</strain>
    </source>
</reference>
<proteinExistence type="predicted"/>
<dbReference type="EMBL" id="JASBNA010000056">
    <property type="protein sequence ID" value="KAK7679684.1"/>
    <property type="molecule type" value="Genomic_DNA"/>
</dbReference>
<evidence type="ECO:0000313" key="2">
    <source>
        <dbReference type="EMBL" id="KAK7679684.1"/>
    </source>
</evidence>
<sequence length="279" mass="31296">MLKIPIDIEDQPPNDHVDHSIAPRKDPDPSKPTNTVSDTDSTNRDLANSQNDHEMASEIDAVESGLSSSASKDFHQNLADSHDDPNSRMAANPTVPLALDNNVHLENTKTNENDKIESPHKHIPNPVGGWKNPSQNKSLYEDAKDQLNLNHPPKGWKRLLHRNSHIGFLSESGSSDSYPYHLKEAVMGLYQTGSKVSPESEQLVSNTPELFELFSLERAILSLAQNSKTSNIFNDMMEKLKLLPYEERKKVLGATYSKNFTGTVYVLLIKIFQRNKFVL</sequence>
<comment type="caution">
    <text evidence="2">The sequence shown here is derived from an EMBL/GenBank/DDBJ whole genome shotgun (WGS) entry which is preliminary data.</text>
</comment>
<evidence type="ECO:0000256" key="1">
    <source>
        <dbReference type="SAM" id="MobiDB-lite"/>
    </source>
</evidence>
<feature type="compositionally biased region" description="Basic and acidic residues" evidence="1">
    <location>
        <begin position="72"/>
        <end position="86"/>
    </location>
</feature>
<accession>A0AAW0FL59</accession>
<name>A0AAW0FL59_9APHY</name>
<evidence type="ECO:0000313" key="3">
    <source>
        <dbReference type="Proteomes" id="UP001385951"/>
    </source>
</evidence>
<keyword evidence="3" id="KW-1185">Reference proteome</keyword>